<dbReference type="SUPFAM" id="SSF51569">
    <property type="entry name" value="Aldolase"/>
    <property type="match status" value="1"/>
</dbReference>
<accession>A0A645BI16</accession>
<organism evidence="6">
    <name type="scientific">bioreactor metagenome</name>
    <dbReference type="NCBI Taxonomy" id="1076179"/>
    <lineage>
        <taxon>unclassified sequences</taxon>
        <taxon>metagenomes</taxon>
        <taxon>ecological metagenomes</taxon>
    </lineage>
</organism>
<comment type="subunit">
    <text evidence="3">Homotrimer.</text>
</comment>
<keyword evidence="5" id="KW-0119">Carbohydrate metabolism</keyword>
<dbReference type="EMBL" id="VSSQ01018311">
    <property type="protein sequence ID" value="MPM61384.1"/>
    <property type="molecule type" value="Genomic_DNA"/>
</dbReference>
<sequence>MAALIKGSLPIVEVVLRNDEDFDTLCKIHENYPHVLLGAGQVLNTKQVDKAIQAGAQFIVTNGFNTDTIGYCVDHQILIIPGCSTVTELENALAYGLTTVNLFSVDHSLEFDHVSKLTKMYDDMSFIINNVSDPSDITEFLNNNQVLACGTTQIIDKTLMDANDFEGISQLIKKAILTTLGLTLKHVAVNASSATSKDLAEHFAEIFGGVPRQTSKGYFGSEFVEIMNNGIGEHGHIAVGCNDVRRARRYFESLGYSFDESTIMNKNNKLNFIYFQEEFGGFKVHLINN</sequence>
<evidence type="ECO:0000256" key="3">
    <source>
        <dbReference type="ARBA" id="ARBA00011233"/>
    </source>
</evidence>
<keyword evidence="4" id="KW-0456">Lyase</keyword>
<evidence type="ECO:0000256" key="4">
    <source>
        <dbReference type="ARBA" id="ARBA00023239"/>
    </source>
</evidence>
<comment type="caution">
    <text evidence="6">The sequence shown here is derived from an EMBL/GenBank/DDBJ whole genome shotgun (WGS) entry which is preliminary data.</text>
</comment>
<dbReference type="PANTHER" id="PTHR30246">
    <property type="entry name" value="2-KETO-3-DEOXY-6-PHOSPHOGLUCONATE ALDOLASE"/>
    <property type="match status" value="1"/>
</dbReference>
<reference evidence="6" key="1">
    <citation type="submission" date="2019-08" db="EMBL/GenBank/DDBJ databases">
        <authorList>
            <person name="Kucharzyk K."/>
            <person name="Murdoch R.W."/>
            <person name="Higgins S."/>
            <person name="Loffler F."/>
        </authorList>
    </citation>
    <scope>NUCLEOTIDE SEQUENCE</scope>
</reference>
<dbReference type="AlphaFoldDB" id="A0A645BI16"/>
<dbReference type="PANTHER" id="PTHR30246:SF1">
    <property type="entry name" value="2-DEHYDRO-3-DEOXY-6-PHOSPHOGALACTONATE ALDOLASE-RELATED"/>
    <property type="match status" value="1"/>
</dbReference>
<evidence type="ECO:0000313" key="6">
    <source>
        <dbReference type="EMBL" id="MPM61384.1"/>
    </source>
</evidence>
<evidence type="ECO:0000256" key="1">
    <source>
        <dbReference type="ARBA" id="ARBA00004761"/>
    </source>
</evidence>
<dbReference type="InterPro" id="IPR000887">
    <property type="entry name" value="Aldlse_KDPG_KHG"/>
</dbReference>
<dbReference type="Pfam" id="PF01081">
    <property type="entry name" value="Aldolase"/>
    <property type="match status" value="1"/>
</dbReference>
<comment type="pathway">
    <text evidence="1">Carbohydrate acid metabolism.</text>
</comment>
<evidence type="ECO:0000256" key="5">
    <source>
        <dbReference type="ARBA" id="ARBA00023277"/>
    </source>
</evidence>
<proteinExistence type="inferred from homology"/>
<dbReference type="InterPro" id="IPR013785">
    <property type="entry name" value="Aldolase_TIM"/>
</dbReference>
<gene>
    <name evidence="6" type="ORF">SDC9_108242</name>
</gene>
<name>A0A645BI16_9ZZZZ</name>
<evidence type="ECO:0000256" key="2">
    <source>
        <dbReference type="ARBA" id="ARBA00006906"/>
    </source>
</evidence>
<dbReference type="Gene3D" id="3.20.20.70">
    <property type="entry name" value="Aldolase class I"/>
    <property type="match status" value="1"/>
</dbReference>
<protein>
    <submittedName>
        <fullName evidence="6">Uncharacterized protein</fullName>
    </submittedName>
</protein>
<dbReference type="GO" id="GO:0016829">
    <property type="term" value="F:lyase activity"/>
    <property type="evidence" value="ECO:0007669"/>
    <property type="project" value="UniProtKB-KW"/>
</dbReference>
<comment type="similarity">
    <text evidence="2">Belongs to the KHG/KDPG aldolase family.</text>
</comment>
<dbReference type="CDD" id="cd00452">
    <property type="entry name" value="KDPG_aldolase"/>
    <property type="match status" value="1"/>
</dbReference>